<sequence>MQNNRSIVSEDPCDPRESRVDSGEAGAMTGAFPDPLTPLPAPHEDALHPHAVILSADEPADPQEILRAFERSLTGDLPNSAHDSQDPRGQTESPESIALVVGTSGSTGAPKQTALSVRALRASARATERFFADYPSAGSAKPQRATSEVPAQWLLALPAHYVAGAQVLARSALAGTTPVVAASVTDGVSFTPEVFLNAAERLSCARRFVSLVPTQVHKFLEAAEANPALGSEIYDALGQFTGILLGGAPASASLLAAACELGLNVVTTYGSAETAGGCVYSGVALPGVRLRVIPEDAGLADSPVVAGAEAAGRIWLGGEHLASGYLGDSARTASHFFVDAHGCRWYRTDDYGSLTSSAPNAPENEGAPMLNIVGRSDDVIITGGVKISARAVAAVLESHPAVREAAVMGIPDARWGSAVAAAITLRGASGAQSAPDTSGVTCDILREFCTDKLGAAGAPKFLRILADFPTASTGKPDRRAIYSMLYREYTNKRG</sequence>
<dbReference type="GO" id="GO:0018861">
    <property type="term" value="F:4-chlorobenzoate-CoA ligase activity"/>
    <property type="evidence" value="ECO:0007669"/>
    <property type="project" value="UniProtKB-EC"/>
</dbReference>
<dbReference type="PANTHER" id="PTHR43767">
    <property type="entry name" value="LONG-CHAIN-FATTY-ACID--COA LIGASE"/>
    <property type="match status" value="1"/>
</dbReference>
<evidence type="ECO:0000313" key="4">
    <source>
        <dbReference type="EMBL" id="VEJ30191.1"/>
    </source>
</evidence>
<evidence type="ECO:0000256" key="1">
    <source>
        <dbReference type="SAM" id="MobiDB-lite"/>
    </source>
</evidence>
<keyword evidence="4" id="KW-0436">Ligase</keyword>
<dbReference type="PANTHER" id="PTHR43767:SF1">
    <property type="entry name" value="NONRIBOSOMAL PEPTIDE SYNTHASE PES1 (EUROFUNG)-RELATED"/>
    <property type="match status" value="1"/>
</dbReference>
<dbReference type="InterPro" id="IPR020845">
    <property type="entry name" value="AMP-binding_CS"/>
</dbReference>
<dbReference type="Gene3D" id="3.30.300.30">
    <property type="match status" value="1"/>
</dbReference>
<feature type="domain" description="AMP-binding enzyme C-terminal" evidence="3">
    <location>
        <begin position="393"/>
        <end position="475"/>
    </location>
</feature>
<feature type="region of interest" description="Disordered" evidence="1">
    <location>
        <begin position="75"/>
        <end position="94"/>
    </location>
</feature>
<gene>
    <name evidence="4" type="primary">fcbA2</name>
    <name evidence="4" type="ORF">NCTC10918_01468</name>
</gene>
<dbReference type="STRING" id="762948.HMPREF0733_10423"/>
<protein>
    <submittedName>
        <fullName evidence="4">4-chlorobenzoate--CoA ligase</fullName>
        <ecNumber evidence="4">6.2.1.33</ecNumber>
    </submittedName>
</protein>
<dbReference type="InterPro" id="IPR042099">
    <property type="entry name" value="ANL_N_sf"/>
</dbReference>
<feature type="compositionally biased region" description="Basic and acidic residues" evidence="1">
    <location>
        <begin position="13"/>
        <end position="22"/>
    </location>
</feature>
<feature type="domain" description="AMP-dependent synthetase/ligase" evidence="2">
    <location>
        <begin position="70"/>
        <end position="326"/>
    </location>
</feature>
<dbReference type="SUPFAM" id="SSF56801">
    <property type="entry name" value="Acetyl-CoA synthetase-like"/>
    <property type="match status" value="1"/>
</dbReference>
<dbReference type="Pfam" id="PF00501">
    <property type="entry name" value="AMP-binding"/>
    <property type="match status" value="1"/>
</dbReference>
<dbReference type="EMBL" id="LR134521">
    <property type="protein sequence ID" value="VEJ30191.1"/>
    <property type="molecule type" value="Genomic_DNA"/>
</dbReference>
<dbReference type="Proteomes" id="UP000270988">
    <property type="component" value="Chromosome"/>
</dbReference>
<name>A0A448UW72_9MICC</name>
<dbReference type="InterPro" id="IPR000873">
    <property type="entry name" value="AMP-dep_synth/lig_dom"/>
</dbReference>
<feature type="region of interest" description="Disordered" evidence="1">
    <location>
        <begin position="1"/>
        <end position="58"/>
    </location>
</feature>
<proteinExistence type="predicted"/>
<organism evidence="4 5">
    <name type="scientific">Rothia dentocariosa</name>
    <dbReference type="NCBI Taxonomy" id="2047"/>
    <lineage>
        <taxon>Bacteria</taxon>
        <taxon>Bacillati</taxon>
        <taxon>Actinomycetota</taxon>
        <taxon>Actinomycetes</taxon>
        <taxon>Micrococcales</taxon>
        <taxon>Micrococcaceae</taxon>
        <taxon>Rothia</taxon>
    </lineage>
</organism>
<accession>A0A448UW72</accession>
<dbReference type="Gene3D" id="3.40.50.12780">
    <property type="entry name" value="N-terminal domain of ligase-like"/>
    <property type="match status" value="1"/>
</dbReference>
<dbReference type="InterPro" id="IPR025110">
    <property type="entry name" value="AMP-bd_C"/>
</dbReference>
<dbReference type="EC" id="6.2.1.33" evidence="4"/>
<dbReference type="InterPro" id="IPR045851">
    <property type="entry name" value="AMP-bd_C_sf"/>
</dbReference>
<reference evidence="4 5" key="1">
    <citation type="submission" date="2018-12" db="EMBL/GenBank/DDBJ databases">
        <authorList>
            <consortium name="Pathogen Informatics"/>
        </authorList>
    </citation>
    <scope>NUCLEOTIDE SEQUENCE [LARGE SCALE GENOMIC DNA]</scope>
    <source>
        <strain evidence="4 5">NCTC10918</strain>
    </source>
</reference>
<evidence type="ECO:0000259" key="3">
    <source>
        <dbReference type="Pfam" id="PF13193"/>
    </source>
</evidence>
<evidence type="ECO:0000313" key="5">
    <source>
        <dbReference type="Proteomes" id="UP000270988"/>
    </source>
</evidence>
<dbReference type="Pfam" id="PF13193">
    <property type="entry name" value="AMP-binding_C"/>
    <property type="match status" value="1"/>
</dbReference>
<dbReference type="InterPro" id="IPR050237">
    <property type="entry name" value="ATP-dep_AMP-bd_enzyme"/>
</dbReference>
<dbReference type="PROSITE" id="PS00455">
    <property type="entry name" value="AMP_BINDING"/>
    <property type="match status" value="1"/>
</dbReference>
<evidence type="ECO:0000259" key="2">
    <source>
        <dbReference type="Pfam" id="PF00501"/>
    </source>
</evidence>
<dbReference type="AlphaFoldDB" id="A0A448UW72"/>